<dbReference type="InterPro" id="IPR013783">
    <property type="entry name" value="Ig-like_fold"/>
</dbReference>
<comment type="caution">
    <text evidence="2">The sequence shown here is derived from an EMBL/GenBank/DDBJ whole genome shotgun (WGS) entry which is preliminary data.</text>
</comment>
<organism evidence="2 3">
    <name type="scientific">Prosthecodimorpha hirschii</name>
    <dbReference type="NCBI Taxonomy" id="665126"/>
    <lineage>
        <taxon>Bacteria</taxon>
        <taxon>Pseudomonadati</taxon>
        <taxon>Pseudomonadota</taxon>
        <taxon>Alphaproteobacteria</taxon>
        <taxon>Hyphomicrobiales</taxon>
        <taxon>Ancalomicrobiaceae</taxon>
        <taxon>Prosthecodimorpha</taxon>
    </lineage>
</organism>
<dbReference type="SUPFAM" id="SSF81296">
    <property type="entry name" value="E set domains"/>
    <property type="match status" value="1"/>
</dbReference>
<evidence type="ECO:0000313" key="3">
    <source>
        <dbReference type="Proteomes" id="UP000048984"/>
    </source>
</evidence>
<protein>
    <submittedName>
        <fullName evidence="2">Galactose oxidase</fullName>
    </submittedName>
</protein>
<evidence type="ECO:0000259" key="1">
    <source>
        <dbReference type="Pfam" id="PF09118"/>
    </source>
</evidence>
<dbReference type="STRING" id="665126.ABB55_22915"/>
<dbReference type="Proteomes" id="UP000048984">
    <property type="component" value="Unassembled WGS sequence"/>
</dbReference>
<dbReference type="SMART" id="SM00706">
    <property type="entry name" value="TECPR"/>
    <property type="match status" value="3"/>
</dbReference>
<proteinExistence type="predicted"/>
<keyword evidence="3" id="KW-1185">Reference proteome</keyword>
<dbReference type="InterPro" id="IPR006624">
    <property type="entry name" value="Beta-propeller_rpt_TECPR"/>
</dbReference>
<dbReference type="SUPFAM" id="SSF101898">
    <property type="entry name" value="NHL repeat"/>
    <property type="match status" value="1"/>
</dbReference>
<sequence>MATTGITAASAASAGDPLMAGLAIPATAPTLGLWSPVKGWPLVGLHAALMPSGVVMTYGSPTGAGPQDGRTFDLWDPAKGLDDPAAHYTLPNAQSIDSFCSAASLLTSGSMLITGGSSTVSGLSPLASTIFNPRTNTPTALAATLKYPRWYGTMITLQDGRVVVVGGGKPYVTDAYKDVAGSLSRNDVSMIPEIYTPGAGWSALGGAASQDAAGPDLNRWWYPRLWVAPNGKVFGLSAEKMWSLDVSGAGKTTTLGTFKSGYDNTTKPNVGPTSTAVMFDIGRILQVGGNGAANGAPTASSAAASIIDIRGAKPVVAETAAMANPRQWANSTVLPNGRVLVTGGTRFGDNAGTDAVYGAEIWDPATGRWTAGASASVYRGYHSAAILLPNGAILSTGGGLPGPARNFNAEIYYPPYLFTTVNGTATLAPRPSIKSINASGFAYGAQMTVTLDDASRIARVALIGLSSTTHSFNTGQRFIPVAFRQSGTKVTVSLPAQAHVAPPGYYMVFLSDQAGVPSQGRIVALGGSTAAPPSAPEGGGVNWVAIGNGASRISHGADGTTVAIDAQAGTLWTYAGDNSWTQIKAPVAMTDVAVVSRTSLYAIGADRAVYRYNGAAWAAVGQNALSVGAASDGTVVVTRADNSIWRKSADDNGSAWKQTAGRALRVAPQSASRLWMIGLDKAVYGSVAGATWFKYGTDARDLAVAPDGYLLVSSANDSSLWGRDSSVATSSWTAIQGSAQSVAMADDGVLMVVAPNGTVYRR</sequence>
<dbReference type="Gene3D" id="2.60.40.10">
    <property type="entry name" value="Immunoglobulins"/>
    <property type="match status" value="1"/>
</dbReference>
<dbReference type="PANTHER" id="PTHR32208:SF56">
    <property type="entry name" value="GALACTOSE OXIDASE-RELATED"/>
    <property type="match status" value="1"/>
</dbReference>
<dbReference type="Pfam" id="PF09118">
    <property type="entry name" value="GO-like_E_set"/>
    <property type="match status" value="1"/>
</dbReference>
<dbReference type="Pfam" id="PF19193">
    <property type="entry name" value="Tectonin"/>
    <property type="match status" value="1"/>
</dbReference>
<dbReference type="Gene3D" id="2.130.10.80">
    <property type="entry name" value="Galactose oxidase/kelch, beta-propeller"/>
    <property type="match status" value="1"/>
</dbReference>
<reference evidence="2 3" key="2">
    <citation type="submission" date="2015-10" db="EMBL/GenBank/DDBJ databases">
        <title>Draft Genome Sequence of Prosthecomicrobium hirschii ATCC 27832.</title>
        <authorList>
            <person name="Daniel J."/>
            <person name="Givan S.A."/>
            <person name="Brun Y.V."/>
            <person name="Brown P.J."/>
        </authorList>
    </citation>
    <scope>NUCLEOTIDE SEQUENCE [LARGE SCALE GENOMIC DNA]</scope>
    <source>
        <strain evidence="2 3">16</strain>
    </source>
</reference>
<dbReference type="CDD" id="cd02851">
    <property type="entry name" value="E_set_GO_C"/>
    <property type="match status" value="1"/>
</dbReference>
<gene>
    <name evidence="2" type="ORF">ABB55_22915</name>
</gene>
<dbReference type="InterPro" id="IPR015202">
    <property type="entry name" value="GO-like_E_set"/>
</dbReference>
<dbReference type="InterPro" id="IPR037293">
    <property type="entry name" value="Gal_Oxidase_central_sf"/>
</dbReference>
<dbReference type="InterPro" id="IPR014756">
    <property type="entry name" value="Ig_E-set"/>
</dbReference>
<reference evidence="2 3" key="1">
    <citation type="submission" date="2015-09" db="EMBL/GenBank/DDBJ databases">
        <authorList>
            <person name="Jackson K.R."/>
            <person name="Lunt B.L."/>
            <person name="Fisher J.N.B."/>
            <person name="Gardner A.V."/>
            <person name="Bailey M.E."/>
            <person name="Deus L.M."/>
            <person name="Earl A.S."/>
            <person name="Gibby P.D."/>
            <person name="Hartmann K.A."/>
            <person name="Liu J.E."/>
            <person name="Manci A.M."/>
            <person name="Nielsen D.A."/>
            <person name="Solomon M.B."/>
            <person name="Breakwell D.P."/>
            <person name="Burnett S.H."/>
            <person name="Grose J.H."/>
        </authorList>
    </citation>
    <scope>NUCLEOTIDE SEQUENCE [LARGE SCALE GENOMIC DNA]</scope>
    <source>
        <strain evidence="2 3">16</strain>
    </source>
</reference>
<evidence type="ECO:0000313" key="2">
    <source>
        <dbReference type="EMBL" id="KPL56077.1"/>
    </source>
</evidence>
<dbReference type="PANTHER" id="PTHR32208">
    <property type="entry name" value="SECRETED PROTEIN-RELATED"/>
    <property type="match status" value="1"/>
</dbReference>
<dbReference type="EMBL" id="LJYW01000001">
    <property type="protein sequence ID" value="KPL56077.1"/>
    <property type="molecule type" value="Genomic_DNA"/>
</dbReference>
<name>A0A0P6WBQ2_9HYPH</name>
<accession>A0A0P6WBQ2</accession>
<dbReference type="AlphaFoldDB" id="A0A0P6WBQ2"/>
<feature type="domain" description="Galactose oxidase-like Early set" evidence="1">
    <location>
        <begin position="430"/>
        <end position="524"/>
    </location>
</feature>
<dbReference type="SUPFAM" id="SSF50965">
    <property type="entry name" value="Galactose oxidase, central domain"/>
    <property type="match status" value="1"/>
</dbReference>
<dbReference type="InterPro" id="IPR011043">
    <property type="entry name" value="Gal_Oxase/kelch_b-propeller"/>
</dbReference>